<evidence type="ECO:0000313" key="3">
    <source>
        <dbReference type="Proteomes" id="UP000003419"/>
    </source>
</evidence>
<sequence length="88" mass="9249">KQGDEAPAGIVVAKDKDDKDTTFPEGTKVTWETAPDVTNNGQATGKVTVTYPDKTTDTVDVTVNVVPSDADKNEVKAADGVTTNLNKV</sequence>
<feature type="non-terminal residue" evidence="2">
    <location>
        <position position="88"/>
    </location>
</feature>
<dbReference type="InterPro" id="IPR012706">
    <property type="entry name" value="Rib_alpha_Esp_rpt"/>
</dbReference>
<dbReference type="RefSeq" id="WP_003672863.1">
    <property type="nucleotide sequence ID" value="NZ_GG693738.1"/>
</dbReference>
<dbReference type="NCBIfam" id="TIGR02331">
    <property type="entry name" value="rib_alpha"/>
    <property type="match status" value="1"/>
</dbReference>
<accession>A0A8D9S3A0</accession>
<dbReference type="EMBL" id="ACHG01000169">
    <property type="protein sequence ID" value="EEI65075.1"/>
    <property type="molecule type" value="Genomic_DNA"/>
</dbReference>
<comment type="caution">
    <text evidence="2">The sequence shown here is derived from an EMBL/GenBank/DDBJ whole genome shotgun (WGS) entry which is preliminary data.</text>
</comment>
<dbReference type="AlphaFoldDB" id="A0A8D9S3A0"/>
<name>A0A8D9S3A0_LIMRT</name>
<proteinExistence type="predicted"/>
<dbReference type="InterPro" id="IPR059115">
    <property type="entry name" value="Rib"/>
</dbReference>
<evidence type="ECO:0000259" key="1">
    <source>
        <dbReference type="Pfam" id="PF08428"/>
    </source>
</evidence>
<evidence type="ECO:0000313" key="2">
    <source>
        <dbReference type="EMBL" id="EEI65075.1"/>
    </source>
</evidence>
<dbReference type="Pfam" id="PF08428">
    <property type="entry name" value="Rib"/>
    <property type="match status" value="1"/>
</dbReference>
<dbReference type="Proteomes" id="UP000003419">
    <property type="component" value="Unassembled WGS sequence"/>
</dbReference>
<protein>
    <submittedName>
        <fullName evidence="2">Rib/alpha-like repeat protein</fullName>
    </submittedName>
</protein>
<feature type="non-terminal residue" evidence="2">
    <location>
        <position position="1"/>
    </location>
</feature>
<gene>
    <name evidence="2" type="ORF">HMPREF0534_1602</name>
</gene>
<organism evidence="2 3">
    <name type="scientific">Limosilactobacillus reuteri CF48-3A</name>
    <dbReference type="NCBI Taxonomy" id="525341"/>
    <lineage>
        <taxon>Bacteria</taxon>
        <taxon>Bacillati</taxon>
        <taxon>Bacillota</taxon>
        <taxon>Bacilli</taxon>
        <taxon>Lactobacillales</taxon>
        <taxon>Lactobacillaceae</taxon>
        <taxon>Limosilactobacillus</taxon>
    </lineage>
</organism>
<reference evidence="2 3" key="1">
    <citation type="submission" date="2009-01" db="EMBL/GenBank/DDBJ databases">
        <authorList>
            <person name="Qin X."/>
            <person name="Bachman B."/>
            <person name="Battles P."/>
            <person name="Bell A."/>
            <person name="Bess C."/>
            <person name="Bickham C."/>
            <person name="Chaboub L."/>
            <person name="Chen D."/>
            <person name="Coyle M."/>
            <person name="Deiros D.R."/>
            <person name="Dinh H."/>
            <person name="Forbes L."/>
            <person name="Fowler G."/>
            <person name="Francisco L."/>
            <person name="Fu Q."/>
            <person name="Gubbala S."/>
            <person name="Hale W."/>
            <person name="Han Y."/>
            <person name="Hemphill L."/>
            <person name="Highlander S.K."/>
            <person name="Hirani K."/>
            <person name="Hogues M."/>
            <person name="Jackson L."/>
            <person name="Jakkamsetti A."/>
            <person name="Javaid M."/>
            <person name="Jiang H."/>
            <person name="Korchina V."/>
            <person name="Kovar C."/>
            <person name="Lara F."/>
            <person name="Lee S."/>
            <person name="Mata R."/>
            <person name="Mathew T."/>
            <person name="Moen C."/>
            <person name="Morales K."/>
            <person name="Munidasa M."/>
            <person name="Nazareth L."/>
            <person name="Ngo R."/>
            <person name="Nguyen L."/>
            <person name="Okwuonu G."/>
            <person name="Ongeri F."/>
            <person name="Patil S."/>
            <person name="Petrosino J."/>
            <person name="Pham C."/>
            <person name="Pham P."/>
            <person name="Pu L.-L."/>
            <person name="Puazo M."/>
            <person name="Raj R."/>
            <person name="Reid J."/>
            <person name="Rouhana J."/>
            <person name="Saada N."/>
            <person name="Shang Y."/>
            <person name="Simmons D."/>
            <person name="Thornton R."/>
            <person name="Warren J."/>
            <person name="Weissenberger G."/>
            <person name="Zhang J."/>
            <person name="Zhang L."/>
            <person name="Zhou C."/>
            <person name="Zhu D."/>
            <person name="Muzny D."/>
            <person name="Worley K."/>
            <person name="Gibbs R."/>
        </authorList>
    </citation>
    <scope>NUCLEOTIDE SEQUENCE [LARGE SCALE GENOMIC DNA]</scope>
    <source>
        <strain evidence="2 3">CF48-3A</strain>
    </source>
</reference>
<feature type="domain" description="Rib" evidence="1">
    <location>
        <begin position="18"/>
        <end position="66"/>
    </location>
</feature>